<evidence type="ECO:0000313" key="2">
    <source>
        <dbReference type="EMBL" id="MBC6490533.1"/>
    </source>
</evidence>
<comment type="caution">
    <text evidence="2">The sequence shown here is derived from an EMBL/GenBank/DDBJ whole genome shotgun (WGS) entry which is preliminary data.</text>
</comment>
<evidence type="ECO:0000313" key="3">
    <source>
        <dbReference type="Proteomes" id="UP000765802"/>
    </source>
</evidence>
<protein>
    <recommendedName>
        <fullName evidence="1">DUF6242 domain-containing protein</fullName>
    </recommendedName>
</protein>
<dbReference type="InterPro" id="IPR058667">
    <property type="entry name" value="DUF6242_C"/>
</dbReference>
<keyword evidence="3" id="KW-1185">Reference proteome</keyword>
<reference evidence="2 3" key="1">
    <citation type="submission" date="2016-07" db="EMBL/GenBank/DDBJ databases">
        <title>Genome analysis of Flavihumibacter stibioxidans YS-17.</title>
        <authorList>
            <person name="Shi K."/>
            <person name="Han Y."/>
            <person name="Wang G."/>
        </authorList>
    </citation>
    <scope>NUCLEOTIDE SEQUENCE [LARGE SCALE GENOMIC DNA]</scope>
    <source>
        <strain evidence="2 3">YS-17</strain>
    </source>
</reference>
<dbReference type="Proteomes" id="UP000765802">
    <property type="component" value="Unassembled WGS sequence"/>
</dbReference>
<accession>A0ABR7M675</accession>
<organism evidence="2 3">
    <name type="scientific">Flavihumibacter stibioxidans</name>
    <dbReference type="NCBI Taxonomy" id="1834163"/>
    <lineage>
        <taxon>Bacteria</taxon>
        <taxon>Pseudomonadati</taxon>
        <taxon>Bacteroidota</taxon>
        <taxon>Chitinophagia</taxon>
        <taxon>Chitinophagales</taxon>
        <taxon>Chitinophagaceae</taxon>
        <taxon>Flavihumibacter</taxon>
    </lineage>
</organism>
<dbReference type="Pfam" id="PF25852">
    <property type="entry name" value="DUF6242_C"/>
    <property type="match status" value="1"/>
</dbReference>
<dbReference type="SUPFAM" id="SSF110296">
    <property type="entry name" value="Oligoxyloglucan reducing end-specific cellobiohydrolase"/>
    <property type="match status" value="1"/>
</dbReference>
<dbReference type="EMBL" id="MBUA01000001">
    <property type="protein sequence ID" value="MBC6490533.1"/>
    <property type="molecule type" value="Genomic_DNA"/>
</dbReference>
<sequence>MSAGLIILFASCSKSSDSPTPPPPPPPVLKLTISNLHYEPEKIPVKLYEPNFTVTGTINYTNAQDGLAKIRITSVSPGFDLTVTVQGATQTSGTVTGFFEFTRPDDALDLPFEIWAIDGKGNVSNKLSGTLRVIIDESATSWWTVGINAPSIMNDIGWFDNKYIAVGNAGAVLLSEMGNTWSLQPTGMNNRLTAIAGSGSRFVAVGDNGSILSSPDGINWFIHAAEPTNTTPLTDVVSFDTTFVAVGSNHADRSAVIMNSPDGIHWTRNAYSSVNGELNAIASSGSLLVAVGKAAGRLVALSSPDGMFWKETPLPDTTLQLAYDIIWAQNQFLVTGYGFIARSPDGINWTVNNMPASLLINRMTHTGNIYAGAGNGIYTSADGLNWNRTYEGNAYYPFRSIAWSGTNYVATGLLYSMAVSP</sequence>
<gene>
    <name evidence="2" type="ORF">BC349_06120</name>
</gene>
<evidence type="ECO:0000259" key="1">
    <source>
        <dbReference type="Pfam" id="PF25852"/>
    </source>
</evidence>
<name>A0ABR7M675_9BACT</name>
<proteinExistence type="predicted"/>
<feature type="domain" description="DUF6242" evidence="1">
    <location>
        <begin position="261"/>
        <end position="401"/>
    </location>
</feature>